<feature type="transmembrane region" description="Helical" evidence="1">
    <location>
        <begin position="243"/>
        <end position="263"/>
    </location>
</feature>
<dbReference type="OrthoDB" id="161804at2"/>
<keyword evidence="1" id="KW-1133">Transmembrane helix</keyword>
<dbReference type="AlphaFoldDB" id="A0A133PSW2"/>
<dbReference type="eggNOG" id="COG0697">
    <property type="taxonomic scope" value="Bacteria"/>
</dbReference>
<protein>
    <submittedName>
        <fullName evidence="3">Putative membrane protein</fullName>
    </submittedName>
</protein>
<evidence type="ECO:0000256" key="1">
    <source>
        <dbReference type="SAM" id="Phobius"/>
    </source>
</evidence>
<feature type="transmembrane region" description="Helical" evidence="1">
    <location>
        <begin position="37"/>
        <end position="55"/>
    </location>
</feature>
<dbReference type="SUPFAM" id="SSF103481">
    <property type="entry name" value="Multidrug resistance efflux transporter EmrE"/>
    <property type="match status" value="2"/>
</dbReference>
<feature type="transmembrane region" description="Helical" evidence="1">
    <location>
        <begin position="154"/>
        <end position="175"/>
    </location>
</feature>
<accession>A0A133PSW2</accession>
<dbReference type="EMBL" id="LRQG01000263">
    <property type="protein sequence ID" value="KXA31949.1"/>
    <property type="molecule type" value="Genomic_DNA"/>
</dbReference>
<proteinExistence type="predicted"/>
<feature type="transmembrane region" description="Helical" evidence="1">
    <location>
        <begin position="269"/>
        <end position="290"/>
    </location>
</feature>
<comment type="caution">
    <text evidence="3">The sequence shown here is derived from an EMBL/GenBank/DDBJ whole genome shotgun (WGS) entry which is preliminary data.</text>
</comment>
<dbReference type="PATRIC" id="fig|28128.5.peg.2885"/>
<evidence type="ECO:0000313" key="3">
    <source>
        <dbReference type="EMBL" id="KXA31949.1"/>
    </source>
</evidence>
<keyword evidence="1" id="KW-0812">Transmembrane</keyword>
<sequence length="316" mass="34385">MQYLGEIISLGVAFSWTIAAMSCEVASKRLGIVVTNVWRMGLALLLSLLMMWWFTGEAFPVHAHFESWVWLLLSGVVGYFFGDWCLFNSYISIGSRYGQLFMTLAPMFTAISAWAMMGQVMSLNSVIAMVVTMSGIAISVLSKGDGKHKVSLQLPLKGVLFGIGAGLGQGLGYVLSLIGQEYYRADVQAAVSAEAWKGMENYMSFSANLIRCIAGLVCYGIWLILKGDGKRWAQSVHNKKGMWALLIAVFSGPFLGVSFSLMAGHYTDAGIASTLMATSPIMILLPSYYLFHEKITLKGVVGAVISVIGVSLFFLL</sequence>
<dbReference type="Proteomes" id="UP000070533">
    <property type="component" value="Unassembled WGS sequence"/>
</dbReference>
<dbReference type="InterPro" id="IPR037185">
    <property type="entry name" value="EmrE-like"/>
</dbReference>
<feature type="transmembrane region" description="Helical" evidence="1">
    <location>
        <begin position="123"/>
        <end position="142"/>
    </location>
</feature>
<evidence type="ECO:0000259" key="2">
    <source>
        <dbReference type="Pfam" id="PF00892"/>
    </source>
</evidence>
<name>A0A133PSW2_9BACT</name>
<feature type="transmembrane region" description="Helical" evidence="1">
    <location>
        <begin position="99"/>
        <end position="117"/>
    </location>
</feature>
<dbReference type="RefSeq" id="WP_028901532.1">
    <property type="nucleotide sequence ID" value="NZ_BAAAXP010000019.1"/>
</dbReference>
<feature type="transmembrane region" description="Helical" evidence="1">
    <location>
        <begin position="6"/>
        <end position="25"/>
    </location>
</feature>
<dbReference type="Pfam" id="PF00892">
    <property type="entry name" value="EamA"/>
    <property type="match status" value="2"/>
</dbReference>
<evidence type="ECO:0000313" key="4">
    <source>
        <dbReference type="Proteomes" id="UP000070533"/>
    </source>
</evidence>
<feature type="domain" description="EamA" evidence="2">
    <location>
        <begin position="197"/>
        <end position="314"/>
    </location>
</feature>
<feature type="transmembrane region" description="Helical" evidence="1">
    <location>
        <begin position="297"/>
        <end position="315"/>
    </location>
</feature>
<feature type="transmembrane region" description="Helical" evidence="1">
    <location>
        <begin position="202"/>
        <end position="222"/>
    </location>
</feature>
<feature type="domain" description="EamA" evidence="2">
    <location>
        <begin position="5"/>
        <end position="140"/>
    </location>
</feature>
<organism evidence="3 4">
    <name type="scientific">Prevotella corporis</name>
    <dbReference type="NCBI Taxonomy" id="28128"/>
    <lineage>
        <taxon>Bacteria</taxon>
        <taxon>Pseudomonadati</taxon>
        <taxon>Bacteroidota</taxon>
        <taxon>Bacteroidia</taxon>
        <taxon>Bacteroidales</taxon>
        <taxon>Prevotellaceae</taxon>
        <taxon>Prevotella</taxon>
    </lineage>
</organism>
<keyword evidence="4" id="KW-1185">Reference proteome</keyword>
<dbReference type="InterPro" id="IPR000620">
    <property type="entry name" value="EamA_dom"/>
</dbReference>
<gene>
    <name evidence="3" type="ORF">HMPREF3226_02800</name>
</gene>
<keyword evidence="1" id="KW-0472">Membrane</keyword>
<feature type="transmembrane region" description="Helical" evidence="1">
    <location>
        <begin position="67"/>
        <end position="87"/>
    </location>
</feature>
<reference evidence="4" key="1">
    <citation type="submission" date="2016-01" db="EMBL/GenBank/DDBJ databases">
        <authorList>
            <person name="Mitreva M."/>
            <person name="Pepin K.H."/>
            <person name="Mihindukulasuriya K.A."/>
            <person name="Fulton R."/>
            <person name="Fronick C."/>
            <person name="O'Laughlin M."/>
            <person name="Miner T."/>
            <person name="Herter B."/>
            <person name="Rosa B.A."/>
            <person name="Cordes M."/>
            <person name="Tomlinson C."/>
            <person name="Wollam A."/>
            <person name="Palsikar V.B."/>
            <person name="Mardis E.R."/>
            <person name="Wilson R.K."/>
        </authorList>
    </citation>
    <scope>NUCLEOTIDE SEQUENCE [LARGE SCALE GENOMIC DNA]</scope>
    <source>
        <strain evidence="4">MJR7716</strain>
    </source>
</reference>
<dbReference type="GO" id="GO:0016020">
    <property type="term" value="C:membrane"/>
    <property type="evidence" value="ECO:0007669"/>
    <property type="project" value="InterPro"/>
</dbReference>
<dbReference type="PANTHER" id="PTHR22911">
    <property type="entry name" value="ACYL-MALONYL CONDENSING ENZYME-RELATED"/>
    <property type="match status" value="1"/>
</dbReference>